<dbReference type="PROSITE" id="PS51387">
    <property type="entry name" value="FAD_PCMH"/>
    <property type="match status" value="1"/>
</dbReference>
<accession>A0A381WGL1</accession>
<evidence type="ECO:0000256" key="3">
    <source>
        <dbReference type="ARBA" id="ARBA00022630"/>
    </source>
</evidence>
<dbReference type="Gene3D" id="3.30.465.10">
    <property type="match status" value="1"/>
</dbReference>
<dbReference type="Pfam" id="PF01565">
    <property type="entry name" value="FAD_binding_4"/>
    <property type="match status" value="1"/>
</dbReference>
<dbReference type="Gene3D" id="3.40.462.20">
    <property type="match status" value="1"/>
</dbReference>
<feature type="domain" description="FAD-binding PCMH-type" evidence="6">
    <location>
        <begin position="36"/>
        <end position="206"/>
    </location>
</feature>
<dbReference type="EMBL" id="UINC01011734">
    <property type="protein sequence ID" value="SVA51592.1"/>
    <property type="molecule type" value="Genomic_DNA"/>
</dbReference>
<keyword evidence="4" id="KW-0274">FAD</keyword>
<dbReference type="InterPro" id="IPR050416">
    <property type="entry name" value="FAD-linked_Oxidoreductase"/>
</dbReference>
<evidence type="ECO:0000259" key="6">
    <source>
        <dbReference type="PROSITE" id="PS51387"/>
    </source>
</evidence>
<dbReference type="AlphaFoldDB" id="A0A381WGL1"/>
<evidence type="ECO:0000256" key="4">
    <source>
        <dbReference type="ARBA" id="ARBA00022827"/>
    </source>
</evidence>
<dbReference type="PANTHER" id="PTHR42973">
    <property type="entry name" value="BINDING OXIDOREDUCTASE, PUTATIVE (AFU_ORTHOLOGUE AFUA_1G17690)-RELATED"/>
    <property type="match status" value="1"/>
</dbReference>
<dbReference type="GO" id="GO:0016491">
    <property type="term" value="F:oxidoreductase activity"/>
    <property type="evidence" value="ECO:0007669"/>
    <property type="project" value="UniProtKB-KW"/>
</dbReference>
<dbReference type="InterPro" id="IPR016167">
    <property type="entry name" value="FAD-bd_PCMH_sub1"/>
</dbReference>
<dbReference type="InterPro" id="IPR036318">
    <property type="entry name" value="FAD-bd_PCMH-like_sf"/>
</dbReference>
<dbReference type="GO" id="GO:0071949">
    <property type="term" value="F:FAD binding"/>
    <property type="evidence" value="ECO:0007669"/>
    <property type="project" value="InterPro"/>
</dbReference>
<gene>
    <name evidence="7" type="ORF">METZ01_LOCUS104446</name>
</gene>
<dbReference type="PANTHER" id="PTHR42973:SF39">
    <property type="entry name" value="FAD-BINDING PCMH-TYPE DOMAIN-CONTAINING PROTEIN"/>
    <property type="match status" value="1"/>
</dbReference>
<keyword evidence="5" id="KW-0560">Oxidoreductase</keyword>
<evidence type="ECO:0000313" key="7">
    <source>
        <dbReference type="EMBL" id="SVA51592.1"/>
    </source>
</evidence>
<dbReference type="Gene3D" id="3.30.43.10">
    <property type="entry name" value="Uridine Diphospho-n-acetylenolpyruvylglucosamine Reductase, domain 2"/>
    <property type="match status" value="1"/>
</dbReference>
<name>A0A381WGL1_9ZZZZ</name>
<dbReference type="PROSITE" id="PS00862">
    <property type="entry name" value="OX2_COVAL_FAD"/>
    <property type="match status" value="1"/>
</dbReference>
<dbReference type="InterPro" id="IPR006094">
    <property type="entry name" value="Oxid_FAD_bind_N"/>
</dbReference>
<evidence type="ECO:0000256" key="5">
    <source>
        <dbReference type="ARBA" id="ARBA00023002"/>
    </source>
</evidence>
<dbReference type="InterPro" id="IPR012951">
    <property type="entry name" value="BBE"/>
</dbReference>
<dbReference type="InterPro" id="IPR006093">
    <property type="entry name" value="Oxy_OxRdtase_FAD_BS"/>
</dbReference>
<evidence type="ECO:0000256" key="1">
    <source>
        <dbReference type="ARBA" id="ARBA00001974"/>
    </source>
</evidence>
<dbReference type="SUPFAM" id="SSF56176">
    <property type="entry name" value="FAD-binding/transporter-associated domain-like"/>
    <property type="match status" value="1"/>
</dbReference>
<reference evidence="7" key="1">
    <citation type="submission" date="2018-05" db="EMBL/GenBank/DDBJ databases">
        <authorList>
            <person name="Lanie J.A."/>
            <person name="Ng W.-L."/>
            <person name="Kazmierczak K.M."/>
            <person name="Andrzejewski T.M."/>
            <person name="Davidsen T.M."/>
            <person name="Wayne K.J."/>
            <person name="Tettelin H."/>
            <person name="Glass J.I."/>
            <person name="Rusch D."/>
            <person name="Podicherti R."/>
            <person name="Tsui H.-C.T."/>
            <person name="Winkler M.E."/>
        </authorList>
    </citation>
    <scope>NUCLEOTIDE SEQUENCE</scope>
</reference>
<dbReference type="InterPro" id="IPR016166">
    <property type="entry name" value="FAD-bd_PCMH"/>
</dbReference>
<dbReference type="InterPro" id="IPR016169">
    <property type="entry name" value="FAD-bd_PCMH_sub2"/>
</dbReference>
<protein>
    <recommendedName>
        <fullName evidence="6">FAD-binding PCMH-type domain-containing protein</fullName>
    </recommendedName>
</protein>
<comment type="cofactor">
    <cofactor evidence="1">
        <name>FAD</name>
        <dbReference type="ChEBI" id="CHEBI:57692"/>
    </cofactor>
</comment>
<dbReference type="Pfam" id="PF08031">
    <property type="entry name" value="BBE"/>
    <property type="match status" value="1"/>
</dbReference>
<keyword evidence="3" id="KW-0285">Flavoprotein</keyword>
<sequence length="459" mass="50530">MDQQKIEDLKQVVRGSVILSTDPEFDETRKIYNGNIDRKPALFVMCSDVSDVIEAVNFGRTNNLEIAVRGGGHSGPGLGLCDDGLVIDLSNINYTRIDQNNQSVRVGGGCTWGDVDHATHAFGMAVPSGIISTTGVGGLTLGGGSGYLTRKFGLTVDNLLEADMVLADGSVVTASNDENSDLYWAIRGGGGNFGIVTSFKFKLHPVHTVFGGPTLWPLEQGPEVMKWFSEFLKNSSEDLYGFFATMIVPPGPPFPEDLHLKNVCGVVWCYTGSEADVDEVFKPIRDFGPPILDGTHPMRFPVLQTAFDALYPSGLQWYWKGDYIDELTDEAIALHVKFAEKIPTWRSAMHLYPIDGAAHRISEDETAWNERKARWSSVIVGVDDDPEKVGEITSWAKDYWEELHPYSTGGAYINFLMGDEGEGRVRATYGGNFDRLASIKQKYDPDNLFRVNHNISPSG</sequence>
<proteinExistence type="inferred from homology"/>
<evidence type="ECO:0000256" key="2">
    <source>
        <dbReference type="ARBA" id="ARBA00005466"/>
    </source>
</evidence>
<comment type="similarity">
    <text evidence="2">Belongs to the oxygen-dependent FAD-linked oxidoreductase family.</text>
</comment>
<organism evidence="7">
    <name type="scientific">marine metagenome</name>
    <dbReference type="NCBI Taxonomy" id="408172"/>
    <lineage>
        <taxon>unclassified sequences</taxon>
        <taxon>metagenomes</taxon>
        <taxon>ecological metagenomes</taxon>
    </lineage>
</organism>